<keyword evidence="8" id="KW-0812">Transmembrane</keyword>
<evidence type="ECO:0000259" key="9">
    <source>
        <dbReference type="PROSITE" id="PS51719"/>
    </source>
</evidence>
<keyword evidence="2" id="KW-0963">Cytoplasm</keyword>
<dbReference type="InterPro" id="IPR030379">
    <property type="entry name" value="G_SEPTIN_dom"/>
</dbReference>
<dbReference type="Proteomes" id="UP000198323">
    <property type="component" value="Unassembled WGS sequence"/>
</dbReference>
<sequence length="439" mass="50364">MPHFLDWFVPVYLMISILILVGFGACIYYFEPGLQEAHKWRTQRPIMERDLRKTLMIRDNLAFGVPEPNMEKDVAPALCPPASRLAGPSRIPGPVESKNEATMSELVPEPRQKPVVPMKPVGINANLLGYIGIDTIIEQMRKKTMKTGFDFNIMVVGQSGLGKSTLVNTLFKSQVSRKSSGWNREEKIPKTVEIKAIGHVIEEGGVKMKLTVIDTPGFGDQINNENCWEPIEKYINEQYEKFLKEEVNIARKKRIPDTRVHCCLYFISPTGHSLRPLDLEFMKHLSKVVNIIPVIAKADTMTLEEKTEFKQRVRKELEVNGIEFYPQKEFDEDLEDKTENDKIRQESMPFAVVGSDKEYQVNGKRVLGRKTPWGIIEVENLTHCEFALLRDFVIRTHLQDLKEVTHNIHYETYRAKRLNDNGGLPPMTSETEENHESNL</sequence>
<feature type="domain" description="Septin-type G" evidence="9">
    <location>
        <begin position="147"/>
        <end position="420"/>
    </location>
</feature>
<evidence type="ECO:0000256" key="6">
    <source>
        <dbReference type="RuleBase" id="RU004560"/>
    </source>
</evidence>
<dbReference type="GO" id="GO:0005525">
    <property type="term" value="F:GTP binding"/>
    <property type="evidence" value="ECO:0007669"/>
    <property type="project" value="UniProtKB-KW"/>
</dbReference>
<evidence type="ECO:0000256" key="7">
    <source>
        <dbReference type="SAM" id="MobiDB-lite"/>
    </source>
</evidence>
<dbReference type="Pfam" id="PF00735">
    <property type="entry name" value="Septin"/>
    <property type="match status" value="1"/>
</dbReference>
<dbReference type="AlphaFoldDB" id="A0A226MNZ8"/>
<dbReference type="EMBL" id="MCFN01000581">
    <property type="protein sequence ID" value="OXB57024.1"/>
    <property type="molecule type" value="Genomic_DNA"/>
</dbReference>
<name>A0A226MNZ8_CALSU</name>
<evidence type="ECO:0000256" key="8">
    <source>
        <dbReference type="SAM" id="Phobius"/>
    </source>
</evidence>
<dbReference type="PROSITE" id="PS51719">
    <property type="entry name" value="G_SEPTIN"/>
    <property type="match status" value="1"/>
</dbReference>
<dbReference type="InterPro" id="IPR008114">
    <property type="entry name" value="Septin3"/>
</dbReference>
<evidence type="ECO:0000256" key="1">
    <source>
        <dbReference type="ARBA" id="ARBA00004496"/>
    </source>
</evidence>
<evidence type="ECO:0000313" key="10">
    <source>
        <dbReference type="EMBL" id="OXB57024.1"/>
    </source>
</evidence>
<feature type="transmembrane region" description="Helical" evidence="8">
    <location>
        <begin position="12"/>
        <end position="30"/>
    </location>
</feature>
<accession>A0A226MNZ8</accession>
<keyword evidence="11" id="KW-1185">Reference proteome</keyword>
<dbReference type="InterPro" id="IPR027417">
    <property type="entry name" value="P-loop_NTPase"/>
</dbReference>
<keyword evidence="8" id="KW-1133">Transmembrane helix</keyword>
<dbReference type="OrthoDB" id="416553at2759"/>
<dbReference type="Gene3D" id="3.40.50.300">
    <property type="entry name" value="P-loop containing nucleotide triphosphate hydrolases"/>
    <property type="match status" value="1"/>
</dbReference>
<evidence type="ECO:0000256" key="2">
    <source>
        <dbReference type="ARBA" id="ARBA00022490"/>
    </source>
</evidence>
<evidence type="ECO:0000256" key="4">
    <source>
        <dbReference type="ARBA" id="ARBA00023134"/>
    </source>
</evidence>
<comment type="subcellular location">
    <subcellularLocation>
        <location evidence="1">Cytoplasm</location>
    </subcellularLocation>
</comment>
<dbReference type="InterPro" id="IPR016491">
    <property type="entry name" value="Septin"/>
</dbReference>
<keyword evidence="3 6" id="KW-0547">Nucleotide-binding</keyword>
<dbReference type="PRINTS" id="PR01741">
    <property type="entry name" value="SEPTIN3"/>
</dbReference>
<keyword evidence="4 6" id="KW-0342">GTP-binding</keyword>
<dbReference type="CDD" id="cd01850">
    <property type="entry name" value="CDC_Septin"/>
    <property type="match status" value="1"/>
</dbReference>
<dbReference type="PANTHER" id="PTHR18884">
    <property type="entry name" value="SEPTIN"/>
    <property type="match status" value="1"/>
</dbReference>
<organism evidence="10 11">
    <name type="scientific">Callipepla squamata</name>
    <name type="common">Scaled quail</name>
    <dbReference type="NCBI Taxonomy" id="9009"/>
    <lineage>
        <taxon>Eukaryota</taxon>
        <taxon>Metazoa</taxon>
        <taxon>Chordata</taxon>
        <taxon>Craniata</taxon>
        <taxon>Vertebrata</taxon>
        <taxon>Euteleostomi</taxon>
        <taxon>Archelosauria</taxon>
        <taxon>Archosauria</taxon>
        <taxon>Dinosauria</taxon>
        <taxon>Saurischia</taxon>
        <taxon>Theropoda</taxon>
        <taxon>Coelurosauria</taxon>
        <taxon>Aves</taxon>
        <taxon>Neognathae</taxon>
        <taxon>Galloanserae</taxon>
        <taxon>Galliformes</taxon>
        <taxon>Odontophoridae</taxon>
        <taxon>Callipepla</taxon>
    </lineage>
</organism>
<comment type="caution">
    <text evidence="10">The sequence shown here is derived from an EMBL/GenBank/DDBJ whole genome shotgun (WGS) entry which is preliminary data.</text>
</comment>
<evidence type="ECO:0000256" key="3">
    <source>
        <dbReference type="ARBA" id="ARBA00022741"/>
    </source>
</evidence>
<dbReference type="SUPFAM" id="SSF52540">
    <property type="entry name" value="P-loop containing nucleoside triphosphate hydrolases"/>
    <property type="match status" value="1"/>
</dbReference>
<protein>
    <recommendedName>
        <fullName evidence="5">Neuronal-specific septin-3</fullName>
    </recommendedName>
</protein>
<dbReference type="STRING" id="9009.A0A226MNZ8"/>
<dbReference type="GO" id="GO:0005737">
    <property type="term" value="C:cytoplasm"/>
    <property type="evidence" value="ECO:0007669"/>
    <property type="project" value="UniProtKB-SubCell"/>
</dbReference>
<evidence type="ECO:0000313" key="11">
    <source>
        <dbReference type="Proteomes" id="UP000198323"/>
    </source>
</evidence>
<keyword evidence="8" id="KW-0472">Membrane</keyword>
<evidence type="ECO:0000256" key="5">
    <source>
        <dbReference type="ARBA" id="ARBA00041105"/>
    </source>
</evidence>
<gene>
    <name evidence="10" type="ORF">ASZ78_000593</name>
</gene>
<feature type="region of interest" description="Disordered" evidence="7">
    <location>
        <begin position="417"/>
        <end position="439"/>
    </location>
</feature>
<proteinExistence type="inferred from homology"/>
<reference evidence="10 11" key="1">
    <citation type="submission" date="2016-07" db="EMBL/GenBank/DDBJ databases">
        <title>Disparate Historic Effective Population Sizes Predicted by Modern Levels of Genome Diversity for the Scaled Quail (Callipepla squamata) and the Northern Bobwhite (Colinus virginianus): Inferences from First and Second Generation Draft Genome Assemblies for Sympatric New World Quail.</title>
        <authorList>
            <person name="Oldeschulte D.L."/>
            <person name="Halley Y.A."/>
            <person name="Bhattarai E.K."/>
            <person name="Brashear W.A."/>
            <person name="Hill J."/>
            <person name="Metz R.P."/>
            <person name="Johnson C.D."/>
            <person name="Rollins D."/>
            <person name="Peterson M.J."/>
            <person name="Bickhart D.M."/>
            <person name="Decker J.E."/>
            <person name="Seabury C.M."/>
        </authorList>
    </citation>
    <scope>NUCLEOTIDE SEQUENCE [LARGE SCALE GENOMIC DNA]</scope>
    <source>
        <strain evidence="10 11">Texas</strain>
        <tissue evidence="10">Leg muscle</tissue>
    </source>
</reference>
<dbReference type="FunFam" id="3.40.50.300:FF:000387">
    <property type="entry name" value="neuronal-specific septin-3 isoform X1"/>
    <property type="match status" value="1"/>
</dbReference>
<comment type="similarity">
    <text evidence="6">Belongs to the TRAFAC class TrmE-Era-EngA-EngB-Septin-like GTPase superfamily. Septin GTPase family.</text>
</comment>